<dbReference type="PANTHER" id="PTHR43745">
    <property type="entry name" value="NITROREDUCTASE MJ1384-RELATED"/>
    <property type="match status" value="1"/>
</dbReference>
<keyword evidence="2" id="KW-0812">Transmembrane</keyword>
<evidence type="ECO:0000256" key="2">
    <source>
        <dbReference type="SAM" id="Phobius"/>
    </source>
</evidence>
<feature type="transmembrane region" description="Helical" evidence="2">
    <location>
        <begin position="116"/>
        <end position="134"/>
    </location>
</feature>
<dbReference type="InterPro" id="IPR020051">
    <property type="entry name" value="SagB-type_dehydrogenase"/>
</dbReference>
<reference evidence="4 5" key="1">
    <citation type="submission" date="2019-04" db="EMBL/GenBank/DDBJ databases">
        <authorList>
            <person name="Van Vliet M D."/>
        </authorList>
    </citation>
    <scope>NUCLEOTIDE SEQUENCE [LARGE SCALE GENOMIC DNA]</scope>
    <source>
        <strain evidence="4 5">F21</strain>
    </source>
</reference>
<evidence type="ECO:0000313" key="4">
    <source>
        <dbReference type="EMBL" id="VGO19977.1"/>
    </source>
</evidence>
<dbReference type="PANTHER" id="PTHR43745:SF2">
    <property type="entry name" value="NITROREDUCTASE MJ1384-RELATED"/>
    <property type="match status" value="1"/>
</dbReference>
<protein>
    <recommendedName>
        <fullName evidence="3">Nitroreductase domain-containing protein</fullName>
    </recommendedName>
</protein>
<dbReference type="RefSeq" id="WP_136061433.1">
    <property type="nucleotide sequence ID" value="NZ_CAAHFH010000001.1"/>
</dbReference>
<feature type="transmembrane region" description="Helical" evidence="2">
    <location>
        <begin position="63"/>
        <end position="83"/>
    </location>
</feature>
<feature type="compositionally biased region" description="Polar residues" evidence="1">
    <location>
        <begin position="141"/>
        <end position="160"/>
    </location>
</feature>
<evidence type="ECO:0000313" key="5">
    <source>
        <dbReference type="Proteomes" id="UP000346198"/>
    </source>
</evidence>
<dbReference type="NCBIfam" id="TIGR03605">
    <property type="entry name" value="antibiot_sagB"/>
    <property type="match status" value="2"/>
</dbReference>
<feature type="domain" description="Nitroreductase" evidence="3">
    <location>
        <begin position="509"/>
        <end position="686"/>
    </location>
</feature>
<dbReference type="InterPro" id="IPR000415">
    <property type="entry name" value="Nitroreductase-like"/>
</dbReference>
<dbReference type="GO" id="GO:0016491">
    <property type="term" value="F:oxidoreductase activity"/>
    <property type="evidence" value="ECO:0007669"/>
    <property type="project" value="InterPro"/>
</dbReference>
<feature type="transmembrane region" description="Helical" evidence="2">
    <location>
        <begin position="36"/>
        <end position="57"/>
    </location>
</feature>
<keyword evidence="2" id="KW-1133">Transmembrane helix</keyword>
<evidence type="ECO:0000256" key="1">
    <source>
        <dbReference type="SAM" id="MobiDB-lite"/>
    </source>
</evidence>
<dbReference type="InterPro" id="IPR052544">
    <property type="entry name" value="Bacteriocin_Proc_Enz"/>
</dbReference>
<dbReference type="AlphaFoldDB" id="A0A6C2UKN9"/>
<feature type="transmembrane region" description="Helical" evidence="2">
    <location>
        <begin position="6"/>
        <end position="24"/>
    </location>
</feature>
<keyword evidence="2" id="KW-0472">Membrane</keyword>
<dbReference type="EMBL" id="CAAHFH010000001">
    <property type="protein sequence ID" value="VGO19977.1"/>
    <property type="molecule type" value="Genomic_DNA"/>
</dbReference>
<keyword evidence="5" id="KW-1185">Reference proteome</keyword>
<organism evidence="4 5">
    <name type="scientific">Pontiella sulfatireligans</name>
    <dbReference type="NCBI Taxonomy" id="2750658"/>
    <lineage>
        <taxon>Bacteria</taxon>
        <taxon>Pseudomonadati</taxon>
        <taxon>Kiritimatiellota</taxon>
        <taxon>Kiritimatiellia</taxon>
        <taxon>Kiritimatiellales</taxon>
        <taxon>Pontiellaceae</taxon>
        <taxon>Pontiella</taxon>
    </lineage>
</organism>
<feature type="domain" description="Nitroreductase" evidence="3">
    <location>
        <begin position="244"/>
        <end position="428"/>
    </location>
</feature>
<dbReference type="Proteomes" id="UP000346198">
    <property type="component" value="Unassembled WGS sequence"/>
</dbReference>
<proteinExistence type="predicted"/>
<dbReference type="CDD" id="cd02142">
    <property type="entry name" value="McbC_SagB-like_oxidoreductase"/>
    <property type="match status" value="2"/>
</dbReference>
<feature type="region of interest" description="Disordered" evidence="1">
    <location>
        <begin position="141"/>
        <end position="166"/>
    </location>
</feature>
<dbReference type="Gene3D" id="3.40.109.10">
    <property type="entry name" value="NADH Oxidase"/>
    <property type="match status" value="2"/>
</dbReference>
<evidence type="ECO:0000259" key="3">
    <source>
        <dbReference type="Pfam" id="PF00881"/>
    </source>
</evidence>
<dbReference type="SUPFAM" id="SSF55469">
    <property type="entry name" value="FMN-dependent nitroreductase-like"/>
    <property type="match status" value="2"/>
</dbReference>
<dbReference type="Pfam" id="PF00881">
    <property type="entry name" value="Nitroreductase"/>
    <property type="match status" value="2"/>
</dbReference>
<name>A0A6C2UKN9_9BACT</name>
<gene>
    <name evidence="4" type="ORF">SCARR_02037</name>
</gene>
<dbReference type="InterPro" id="IPR029479">
    <property type="entry name" value="Nitroreductase"/>
</dbReference>
<accession>A0A6C2UKN9</accession>
<sequence>MTTIILIATPPLLLFAFLLGMKLSGRQPIRLMVNTYTSLLLLLYFLATTGLGIFWVANQHLPVFDLHYLFGYVAGLLACIHVYQNRKQIRIRFKPRPGRTNAPTPGKPATALKGKLAAAAVAGIVCFWMGMQLGNHSISVYPQQSKPGSSSESNPVQGKNGQAVLKSAPAVDRQIIEDGKNKTPLAVYYHNATKNTRWNVVQNPGGLDWSKRPEVFKTYPAGRNLPLPQPDLEKTDQTGQVIDRQRKTVCAFKPDRMTATELSSVLMLNNGVTGKLEYPGVKYYLRSAPSAGALYPTITYVLVNTVEGIEPGLYHYLIKEHELHLIDPDPGLTEKLQNAVASPALLENANVVFIYTANYYRSCWKYGKRAYRYILLDTGHVAKNALLGAETFGYQGNPIGCFDDRRVNALLRVDDAEEGALLLLPLGKGTKAGPATLERAVKAAPQTLSGKADELVLFAHGQTYLELGGPLQYVAPTATVRIYGKSYPALPIVDLPDTYQAGSSLPSSIMNRRSVRNWDDQAMTMAQLSSLLYYSFGVKNENGEYLADPGIEGPSLLNLYLVVNKVKGLEAGVYCYNRQRHNLSQIQRGDFHRTVFDASLFQEVVGRSAVCFVLTTSNALLDHRHGDRSLRYAGIEAGMIGENIYLQTQALGLGCTGIGAYFDDEVSALIKVPPEEEAITYLLATGVKKNP</sequence>